<name>A0AAF3FEI5_9BILA</name>
<evidence type="ECO:0000313" key="2">
    <source>
        <dbReference type="Proteomes" id="UP000887575"/>
    </source>
</evidence>
<keyword evidence="1" id="KW-0812">Transmembrane</keyword>
<evidence type="ECO:0000313" key="3">
    <source>
        <dbReference type="WBParaSite" id="MBELARI_LOCUS5285"/>
    </source>
</evidence>
<dbReference type="SUPFAM" id="SSF53649">
    <property type="entry name" value="Alkaline phosphatase-like"/>
    <property type="match status" value="1"/>
</dbReference>
<feature type="transmembrane region" description="Helical" evidence="1">
    <location>
        <begin position="7"/>
        <end position="26"/>
    </location>
</feature>
<dbReference type="GO" id="GO:0005615">
    <property type="term" value="C:extracellular space"/>
    <property type="evidence" value="ECO:0007669"/>
    <property type="project" value="TreeGrafter"/>
</dbReference>
<dbReference type="WBParaSite" id="MBELARI_LOCUS5285">
    <property type="protein sequence ID" value="MBELARI_LOCUS5285"/>
    <property type="gene ID" value="MBELARI_LOCUS5285"/>
</dbReference>
<dbReference type="Pfam" id="PF02995">
    <property type="entry name" value="DUF229"/>
    <property type="match status" value="1"/>
</dbReference>
<dbReference type="InterPro" id="IPR017850">
    <property type="entry name" value="Alkaline_phosphatase_core_sf"/>
</dbReference>
<accession>A0AAF3FEI5</accession>
<dbReference type="PANTHER" id="PTHR10974:SF75">
    <property type="entry name" value="SULFATASE DOMAIN-CONTAINING PROTEIN"/>
    <property type="match status" value="1"/>
</dbReference>
<keyword evidence="1" id="KW-1133">Transmembrane helix</keyword>
<organism evidence="2 3">
    <name type="scientific">Mesorhabditis belari</name>
    <dbReference type="NCBI Taxonomy" id="2138241"/>
    <lineage>
        <taxon>Eukaryota</taxon>
        <taxon>Metazoa</taxon>
        <taxon>Ecdysozoa</taxon>
        <taxon>Nematoda</taxon>
        <taxon>Chromadorea</taxon>
        <taxon>Rhabditida</taxon>
        <taxon>Rhabditina</taxon>
        <taxon>Rhabditomorpha</taxon>
        <taxon>Rhabditoidea</taxon>
        <taxon>Rhabditidae</taxon>
        <taxon>Mesorhabditinae</taxon>
        <taxon>Mesorhabditis</taxon>
    </lineage>
</organism>
<protein>
    <submittedName>
        <fullName evidence="3">Uncharacterized protein</fullName>
    </submittedName>
</protein>
<dbReference type="InterPro" id="IPR004245">
    <property type="entry name" value="DUF229"/>
</dbReference>
<keyword evidence="1" id="KW-0472">Membrane</keyword>
<dbReference type="AlphaFoldDB" id="A0AAF3FEI5"/>
<dbReference type="Proteomes" id="UP000887575">
    <property type="component" value="Unassembled WGS sequence"/>
</dbReference>
<keyword evidence="2" id="KW-1185">Reference proteome</keyword>
<reference evidence="3" key="1">
    <citation type="submission" date="2024-02" db="UniProtKB">
        <authorList>
            <consortium name="WormBaseParasite"/>
        </authorList>
    </citation>
    <scope>IDENTIFICATION</scope>
</reference>
<proteinExistence type="predicted"/>
<dbReference type="PANTHER" id="PTHR10974">
    <property type="entry name" value="FI08016P-RELATED"/>
    <property type="match status" value="1"/>
</dbReference>
<evidence type="ECO:0000256" key="1">
    <source>
        <dbReference type="SAM" id="Phobius"/>
    </source>
</evidence>
<sequence length="658" mass="76327">MIEVKKFRWYHIIGILCISLFLFFYLQIDDFVFDPYAQAKVAVVGCPSYNYVSDAKNILDLLTHVKDEPECHREPGLTVLENGEVRMAQQSSELNELNCNASCTYRDGYYQYHFGPSCIIGQNCSKFECDFVFVHCFQNGSLVHIDQHMQIVEHKRDRKKVLGDFYRESPSLKLREQADLYQPSVYILVLDAAGRFPAQRQLKKTYKFMLDELGATDFKQYAQVGGNSRPNALVAFFGIIAQEVDRSVYGGTTINASFECSKFLDDKAYIAFEYEDAGYQTIFAEDFFLDVIAYTDCASFKNDPTIHWNRPYLLPILTEEDAYDPDPFYKAGYKFTDEKTLTKHIRNATRCGEAYLDVIEYYGKFVKAYKGKPKMGIRWTIEGHNKEKWFRISDKYHEKFMRENKEELENSFVILMGDHGARGGKVIGTKQGHFERYNPLMLFAIPKKLRNTPMEAIIRKNSDKLFTPHDLYATLIDIVRHQSVVNFQDQSFLRLNGTLGNSWLRELDPNLLRDCRHLPIPSEFCNCNYGEATPMPKEDSLWLLLPNIISKNFNQFLADYDLTDLCESVAVKNLTKVARIPNSFNSRFFEVEFFTHRDAEFSAIFKLEDGGELVLEPKQFLRINRYGQTASCLLRATHRPMCYCKIQKVVDQTVEQRV</sequence>